<accession>A0A3M9XKM8</accession>
<evidence type="ECO:0000256" key="2">
    <source>
        <dbReference type="ARBA" id="ARBA00022475"/>
    </source>
</evidence>
<dbReference type="EMBL" id="QWDD01000001">
    <property type="protein sequence ID" value="RNJ48843.1"/>
    <property type="molecule type" value="Genomic_DNA"/>
</dbReference>
<evidence type="ECO:0000256" key="3">
    <source>
        <dbReference type="ARBA" id="ARBA00022692"/>
    </source>
</evidence>
<dbReference type="PANTHER" id="PTHR30086:SF20">
    <property type="entry name" value="ARGININE EXPORTER PROTEIN ARGO-RELATED"/>
    <property type="match status" value="1"/>
</dbReference>
<comment type="subcellular location">
    <subcellularLocation>
        <location evidence="1">Cell membrane</location>
        <topology evidence="1">Multi-pass membrane protein</topology>
    </subcellularLocation>
</comment>
<evidence type="ECO:0000313" key="7">
    <source>
        <dbReference type="EMBL" id="RNJ48843.1"/>
    </source>
</evidence>
<keyword evidence="4 6" id="KW-1133">Transmembrane helix</keyword>
<name>A0A3M9XKM8_9HYPH</name>
<reference evidence="7 8" key="1">
    <citation type="submission" date="2018-08" db="EMBL/GenBank/DDBJ databases">
        <title>Genome sequence of Methylocystis hirsuta CSC1, a methanotroph able to accumulate PHAs.</title>
        <authorList>
            <person name="Bordel S."/>
            <person name="Rodriguez E."/>
            <person name="Gancedo J."/>
            <person name="Munoz R."/>
        </authorList>
    </citation>
    <scope>NUCLEOTIDE SEQUENCE [LARGE SCALE GENOMIC DNA]</scope>
    <source>
        <strain evidence="7 8">CSC1</strain>
    </source>
</reference>
<keyword evidence="8" id="KW-1185">Reference proteome</keyword>
<dbReference type="PANTHER" id="PTHR30086">
    <property type="entry name" value="ARGININE EXPORTER PROTEIN ARGO"/>
    <property type="match status" value="1"/>
</dbReference>
<keyword evidence="5 6" id="KW-0472">Membrane</keyword>
<keyword evidence="2" id="KW-1003">Cell membrane</keyword>
<comment type="caution">
    <text evidence="7">The sequence shown here is derived from an EMBL/GenBank/DDBJ whole genome shotgun (WGS) entry which is preliminary data.</text>
</comment>
<evidence type="ECO:0000256" key="6">
    <source>
        <dbReference type="SAM" id="Phobius"/>
    </source>
</evidence>
<proteinExistence type="predicted"/>
<dbReference type="Proteomes" id="UP000268623">
    <property type="component" value="Unassembled WGS sequence"/>
</dbReference>
<evidence type="ECO:0000256" key="4">
    <source>
        <dbReference type="ARBA" id="ARBA00022989"/>
    </source>
</evidence>
<sequence length="213" mass="22381">MGIEGEYAMTTTSLIVYAGALTLAAATPGPAIVSIIATAMTKGWKAASGLALGVAIGDAPLAMFVLFGLAFVAHSLGWMFLAIKVVGAAYLVWLGLKLWLSSKHNEPQGLDSSSAGVARSFVMGVMISLGNPKAMFFHAGMIPLLLDMRHLTMVDALVVALIILCVDLTVCFAYAFASFRARGFFHAPQRIKLMNRAAGSAMIGTGILVVSRT</sequence>
<feature type="transmembrane region" description="Helical" evidence="6">
    <location>
        <begin position="121"/>
        <end position="146"/>
    </location>
</feature>
<keyword evidence="3 6" id="KW-0812">Transmembrane</keyword>
<dbReference type="Pfam" id="PF01810">
    <property type="entry name" value="LysE"/>
    <property type="match status" value="1"/>
</dbReference>
<protein>
    <submittedName>
        <fullName evidence="7">LysE family translocator</fullName>
    </submittedName>
</protein>
<dbReference type="AlphaFoldDB" id="A0A3M9XKM8"/>
<feature type="transmembrane region" description="Helical" evidence="6">
    <location>
        <begin position="14"/>
        <end position="37"/>
    </location>
</feature>
<feature type="transmembrane region" description="Helical" evidence="6">
    <location>
        <begin position="158"/>
        <end position="181"/>
    </location>
</feature>
<dbReference type="GO" id="GO:0015171">
    <property type="term" value="F:amino acid transmembrane transporter activity"/>
    <property type="evidence" value="ECO:0007669"/>
    <property type="project" value="TreeGrafter"/>
</dbReference>
<gene>
    <name evidence="7" type="ORF">D1O30_03630</name>
</gene>
<evidence type="ECO:0000256" key="5">
    <source>
        <dbReference type="ARBA" id="ARBA00023136"/>
    </source>
</evidence>
<evidence type="ECO:0000313" key="8">
    <source>
        <dbReference type="Proteomes" id="UP000268623"/>
    </source>
</evidence>
<dbReference type="OrthoDB" id="9804822at2"/>
<feature type="transmembrane region" description="Helical" evidence="6">
    <location>
        <begin position="49"/>
        <end position="72"/>
    </location>
</feature>
<dbReference type="InterPro" id="IPR001123">
    <property type="entry name" value="LeuE-type"/>
</dbReference>
<feature type="transmembrane region" description="Helical" evidence="6">
    <location>
        <begin position="78"/>
        <end position="100"/>
    </location>
</feature>
<dbReference type="GO" id="GO:0005886">
    <property type="term" value="C:plasma membrane"/>
    <property type="evidence" value="ECO:0007669"/>
    <property type="project" value="UniProtKB-SubCell"/>
</dbReference>
<evidence type="ECO:0000256" key="1">
    <source>
        <dbReference type="ARBA" id="ARBA00004651"/>
    </source>
</evidence>
<organism evidence="7 8">
    <name type="scientific">Methylocystis hirsuta</name>
    <dbReference type="NCBI Taxonomy" id="369798"/>
    <lineage>
        <taxon>Bacteria</taxon>
        <taxon>Pseudomonadati</taxon>
        <taxon>Pseudomonadota</taxon>
        <taxon>Alphaproteobacteria</taxon>
        <taxon>Hyphomicrobiales</taxon>
        <taxon>Methylocystaceae</taxon>
        <taxon>Methylocystis</taxon>
    </lineage>
</organism>